<dbReference type="PANTHER" id="PTHR38766">
    <property type="entry name" value="FLAGELLAR PROTEIN FLIO"/>
    <property type="match status" value="1"/>
</dbReference>
<evidence type="ECO:0000256" key="3">
    <source>
        <dbReference type="ARBA" id="ARBA00022989"/>
    </source>
</evidence>
<sequence length="148" mass="15748">MIGLRLRLWSAVLLCCGGGFAVAAETEGKTASVVPRQMVDPVNSGSIMQLTAGLILVIALILSLAWLLKRYSGLPGQNKALRVVASVPLTTREKLVLVQAGDQQLLLGVAPGRVNLLQSYDQPLIETGTAPSEFAAKLQQVLSRKEAE</sequence>
<keyword evidence="5 7" id="KW-0975">Bacterial flagellum</keyword>
<keyword evidence="4 7" id="KW-0472">Membrane</keyword>
<keyword evidence="10" id="KW-1185">Reference proteome</keyword>
<evidence type="ECO:0000313" key="9">
    <source>
        <dbReference type="EMBL" id="RTE66841.1"/>
    </source>
</evidence>
<protein>
    <recommendedName>
        <fullName evidence="7">Flagellar protein</fullName>
    </recommendedName>
</protein>
<dbReference type="EMBL" id="RQXW01000003">
    <property type="protein sequence ID" value="RTE66841.1"/>
    <property type="molecule type" value="Genomic_DNA"/>
</dbReference>
<evidence type="ECO:0000256" key="1">
    <source>
        <dbReference type="ARBA" id="ARBA00022475"/>
    </source>
</evidence>
<dbReference type="InterPro" id="IPR052205">
    <property type="entry name" value="FliO/MopB"/>
</dbReference>
<dbReference type="GO" id="GO:0005886">
    <property type="term" value="C:plasma membrane"/>
    <property type="evidence" value="ECO:0007669"/>
    <property type="project" value="UniProtKB-SubCell"/>
</dbReference>
<dbReference type="GO" id="GO:0044781">
    <property type="term" value="P:bacterial-type flagellum organization"/>
    <property type="evidence" value="ECO:0007669"/>
    <property type="project" value="UniProtKB-UniRule"/>
</dbReference>
<proteinExistence type="inferred from homology"/>
<reference evidence="9 10" key="1">
    <citation type="submission" date="2018-11" db="EMBL/GenBank/DDBJ databases">
        <title>The draft genome sequence of Amphritea opalescens ANRC-JH13T.</title>
        <authorList>
            <person name="Fang Z."/>
            <person name="Zhang Y."/>
            <person name="Han X."/>
        </authorList>
    </citation>
    <scope>NUCLEOTIDE SEQUENCE [LARGE SCALE GENOMIC DNA]</scope>
    <source>
        <strain evidence="9 10">ANRC-JH13</strain>
    </source>
</reference>
<dbReference type="PANTHER" id="PTHR38766:SF1">
    <property type="entry name" value="FLAGELLAR PROTEIN FLIO"/>
    <property type="match status" value="1"/>
</dbReference>
<dbReference type="NCBIfam" id="TIGR03500">
    <property type="entry name" value="FliO_TIGR"/>
    <property type="match status" value="1"/>
</dbReference>
<keyword evidence="2 7" id="KW-0812">Transmembrane</keyword>
<accession>A0A430KTJ4</accession>
<dbReference type="InterPro" id="IPR022781">
    <property type="entry name" value="Flagellar_biosynth_FliO"/>
</dbReference>
<name>A0A430KTJ4_9GAMM</name>
<feature type="signal peptide" evidence="8">
    <location>
        <begin position="1"/>
        <end position="23"/>
    </location>
</feature>
<gene>
    <name evidence="9" type="primary">fliO</name>
    <name evidence="9" type="ORF">EH243_04345</name>
</gene>
<evidence type="ECO:0000256" key="2">
    <source>
        <dbReference type="ARBA" id="ARBA00022692"/>
    </source>
</evidence>
<dbReference type="Pfam" id="PF04347">
    <property type="entry name" value="FliO"/>
    <property type="match status" value="1"/>
</dbReference>
<organism evidence="9 10">
    <name type="scientific">Amphritea opalescens</name>
    <dbReference type="NCBI Taxonomy" id="2490544"/>
    <lineage>
        <taxon>Bacteria</taxon>
        <taxon>Pseudomonadati</taxon>
        <taxon>Pseudomonadota</taxon>
        <taxon>Gammaproteobacteria</taxon>
        <taxon>Oceanospirillales</taxon>
        <taxon>Oceanospirillaceae</taxon>
        <taxon>Amphritea</taxon>
    </lineage>
</organism>
<keyword evidence="9" id="KW-0282">Flagellum</keyword>
<comment type="subcellular location">
    <subcellularLocation>
        <location evidence="7">Cell membrane</location>
    </subcellularLocation>
    <subcellularLocation>
        <location evidence="7">Bacterial flagellum basal body</location>
    </subcellularLocation>
</comment>
<dbReference type="AlphaFoldDB" id="A0A430KTJ4"/>
<evidence type="ECO:0000313" key="10">
    <source>
        <dbReference type="Proteomes" id="UP000283087"/>
    </source>
</evidence>
<keyword evidence="1 7" id="KW-1003">Cell membrane</keyword>
<comment type="similarity">
    <text evidence="6 7">Belongs to the FliO/MopB family.</text>
</comment>
<evidence type="ECO:0000256" key="5">
    <source>
        <dbReference type="ARBA" id="ARBA00023143"/>
    </source>
</evidence>
<keyword evidence="9" id="KW-0966">Cell projection</keyword>
<keyword evidence="3 7" id="KW-1133">Transmembrane helix</keyword>
<evidence type="ECO:0000256" key="8">
    <source>
        <dbReference type="SAM" id="SignalP"/>
    </source>
</evidence>
<dbReference type="OrthoDB" id="5741235at2"/>
<evidence type="ECO:0000256" key="7">
    <source>
        <dbReference type="RuleBase" id="RU362064"/>
    </source>
</evidence>
<dbReference type="Proteomes" id="UP000283087">
    <property type="component" value="Unassembled WGS sequence"/>
</dbReference>
<comment type="caution">
    <text evidence="9">The sequence shown here is derived from an EMBL/GenBank/DDBJ whole genome shotgun (WGS) entry which is preliminary data.</text>
</comment>
<feature type="chain" id="PRO_5019050575" description="Flagellar protein" evidence="8">
    <location>
        <begin position="24"/>
        <end position="148"/>
    </location>
</feature>
<feature type="transmembrane region" description="Helical" evidence="7">
    <location>
        <begin position="47"/>
        <end position="68"/>
    </location>
</feature>
<evidence type="ECO:0000256" key="6">
    <source>
        <dbReference type="ARBA" id="ARBA00037937"/>
    </source>
</evidence>
<evidence type="ECO:0000256" key="4">
    <source>
        <dbReference type="ARBA" id="ARBA00023136"/>
    </source>
</evidence>
<dbReference type="RefSeq" id="WP_126157426.1">
    <property type="nucleotide sequence ID" value="NZ_RQXW01000003.1"/>
</dbReference>
<keyword evidence="9" id="KW-0969">Cilium</keyword>
<keyword evidence="8" id="KW-0732">Signal</keyword>
<dbReference type="GO" id="GO:0009425">
    <property type="term" value="C:bacterial-type flagellum basal body"/>
    <property type="evidence" value="ECO:0007669"/>
    <property type="project" value="UniProtKB-SubCell"/>
</dbReference>